<dbReference type="CDD" id="cd17039">
    <property type="entry name" value="Ubl_ubiquitin_like"/>
    <property type="match status" value="1"/>
</dbReference>
<dbReference type="InterPro" id="IPR029071">
    <property type="entry name" value="Ubiquitin-like_domsf"/>
</dbReference>
<feature type="region of interest" description="Disordered" evidence="7">
    <location>
        <begin position="158"/>
        <end position="228"/>
    </location>
</feature>
<evidence type="ECO:0000256" key="6">
    <source>
        <dbReference type="SAM" id="Coils"/>
    </source>
</evidence>
<dbReference type="InterPro" id="IPR013783">
    <property type="entry name" value="Ig-like_fold"/>
</dbReference>
<dbReference type="Pfam" id="PF00635">
    <property type="entry name" value="Motile_Sperm"/>
    <property type="match status" value="1"/>
</dbReference>
<name>A0A2R5GCG0_9STRA</name>
<feature type="compositionally biased region" description="Acidic residues" evidence="7">
    <location>
        <begin position="1422"/>
        <end position="1435"/>
    </location>
</feature>
<dbReference type="GO" id="GO:0005789">
    <property type="term" value="C:endoplasmic reticulum membrane"/>
    <property type="evidence" value="ECO:0007669"/>
    <property type="project" value="InterPro"/>
</dbReference>
<feature type="compositionally biased region" description="Acidic residues" evidence="7">
    <location>
        <begin position="872"/>
        <end position="885"/>
    </location>
</feature>
<keyword evidence="4" id="KW-1133">Transmembrane helix</keyword>
<dbReference type="SUPFAM" id="SSF54236">
    <property type="entry name" value="Ubiquitin-like"/>
    <property type="match status" value="1"/>
</dbReference>
<feature type="compositionally biased region" description="Low complexity" evidence="7">
    <location>
        <begin position="296"/>
        <end position="306"/>
    </location>
</feature>
<evidence type="ECO:0000256" key="7">
    <source>
        <dbReference type="SAM" id="MobiDB-lite"/>
    </source>
</evidence>
<gene>
    <name evidence="9" type="ORF">FCC1311_020602</name>
</gene>
<feature type="region of interest" description="Disordered" evidence="7">
    <location>
        <begin position="517"/>
        <end position="536"/>
    </location>
</feature>
<dbReference type="Gene3D" id="1.25.40.10">
    <property type="entry name" value="Tetratricopeptide repeat domain"/>
    <property type="match status" value="1"/>
</dbReference>
<dbReference type="Proteomes" id="UP000241890">
    <property type="component" value="Unassembled WGS sequence"/>
</dbReference>
<feature type="compositionally biased region" description="Polar residues" evidence="7">
    <location>
        <begin position="319"/>
        <end position="329"/>
    </location>
</feature>
<feature type="region of interest" description="Disordered" evidence="7">
    <location>
        <begin position="777"/>
        <end position="796"/>
    </location>
</feature>
<dbReference type="InterPro" id="IPR011990">
    <property type="entry name" value="TPR-like_helical_dom_sf"/>
</dbReference>
<feature type="compositionally biased region" description="Gly residues" evidence="7">
    <location>
        <begin position="561"/>
        <end position="570"/>
    </location>
</feature>
<feature type="region of interest" description="Disordered" evidence="7">
    <location>
        <begin position="983"/>
        <end position="1067"/>
    </location>
</feature>
<proteinExistence type="inferred from homology"/>
<dbReference type="PANTHER" id="PTHR10809">
    <property type="entry name" value="VESICLE-ASSOCIATED MEMBRANE PROTEIN-ASSOCIATED PROTEIN"/>
    <property type="match status" value="1"/>
</dbReference>
<dbReference type="PANTHER" id="PTHR10809:SF6">
    <property type="entry name" value="AT11025P-RELATED"/>
    <property type="match status" value="1"/>
</dbReference>
<evidence type="ECO:0000313" key="9">
    <source>
        <dbReference type="EMBL" id="GBG25841.1"/>
    </source>
</evidence>
<keyword evidence="5" id="KW-0472">Membrane</keyword>
<evidence type="ECO:0000256" key="2">
    <source>
        <dbReference type="ARBA" id="ARBA00008932"/>
    </source>
</evidence>
<comment type="similarity">
    <text evidence="2">Belongs to the VAMP-associated protein (VAP) (TC 9.B.17) family.</text>
</comment>
<dbReference type="GO" id="GO:0061817">
    <property type="term" value="P:endoplasmic reticulum-plasma membrane tethering"/>
    <property type="evidence" value="ECO:0007669"/>
    <property type="project" value="TreeGrafter"/>
</dbReference>
<dbReference type="SUPFAM" id="SSF49354">
    <property type="entry name" value="PapD-like"/>
    <property type="match status" value="1"/>
</dbReference>
<feature type="compositionally biased region" description="Acidic residues" evidence="7">
    <location>
        <begin position="1022"/>
        <end position="1045"/>
    </location>
</feature>
<dbReference type="InterPro" id="IPR016763">
    <property type="entry name" value="VAP"/>
</dbReference>
<protein>
    <submittedName>
        <fullName evidence="9">Vesicle-associated membrane protein-associated protein B</fullName>
    </submittedName>
</protein>
<dbReference type="PROSITE" id="PS50202">
    <property type="entry name" value="MSP"/>
    <property type="match status" value="1"/>
</dbReference>
<feature type="region of interest" description="Disordered" evidence="7">
    <location>
        <begin position="281"/>
        <end position="348"/>
    </location>
</feature>
<dbReference type="EMBL" id="BEYU01000016">
    <property type="protein sequence ID" value="GBG25841.1"/>
    <property type="molecule type" value="Genomic_DNA"/>
</dbReference>
<dbReference type="GO" id="GO:0005886">
    <property type="term" value="C:plasma membrane"/>
    <property type="evidence" value="ECO:0007669"/>
    <property type="project" value="TreeGrafter"/>
</dbReference>
<dbReference type="InParanoid" id="A0A2R5GCG0"/>
<sequence>MGEESLVNVEPRTLQFQVRGEQNASGSRAPDTWPMHERRRTLVIKATDLTHDVNDKARDDVDANAGGDIFVAFKLQTNASKRFSVQPAQGYLRAGEAVRVTILLKPGLGWSDADKFLVRAAKTETDTIPVSQVWDRVKGRVQKIVLRCEFVSAEAASAAQVTSKEDTSPLEVLVPNVGGERRSASRSMDQSNGAPTEQARQESPSARASRPDPVSSQKEPTPKLAGLGDHLGSLVVKNLSMAPEDKLSRAQLEELLRLRDRVGPQAWTVLQDEALAQISHMRGSPKSAFDSEDAAARTSRSRAAGDQEPWASSRAEAQRPTQLSTSPHKQSAPRKSKSSSSNSSAMQEEVAAVLSRAVEHLDARRAHEAIAAFRRGRELAAPHSVQRAQVEVGLGSAYEAAGFLDNAIGCYVDAARLYDALHERACIGQVCGAIAHVYADMRDHAKAAAWFDEQLSLCGTDPEQGSQRATVMMARDHQMKIGHVPPTRLAQAKALVQDILQGGASAPVTQHEDIPLRQQHARRPSPGTSSPHHQQNGTVAIETLWEPSMGPSATAPSSSFVGGGAGGGGASQKFTDSGPAARSQPRIAPSSKPNYLNATRASQAARFDSARDRAPKEPEPPLNGPPPTYVDPVSAREAKERAKAASAQHVRRSLEARRLRDQGRGIRPPMAKRTSSDVDEDTDIVYLDVTTEMDGQTYSVALPGPPGVAESLTVREMRERVSFVTGIELHDFQLVVDDVPLADSWTAGDIGLGSRAEVGLRLLPGVRPQKYVKAFRPPEHHKEQQPAGHDNSVVASPDEPIEANKAATLGSKRTASTDEVVEFSADGAATRDHDPTSDSEGDIVTQPDASNGQDATGDIEDEENRSKGACCDDADDDDNEDDANVDVDVSNDAGGLAREEQKDAMPRSRAPSEAQTLPAPSRRPPPPAYIDDSNNGSKSLVLANGPGSPGANALEDLLQSIEQSIRSRQRADELADELERRALEVLGDDEGNNYLKDADEEGASPAQKTSTASGKKRAPGDDGPDDEATFAAAAEDEDDDEEDAERNDRKVNSGESTQNGVGPARAASAADELAARILDLEKQLAKSEVDRSKLEKLMEVTKGKLADLNTGNAQSSQVKQSLKREVAVLRSDFKTLASETRASLTNFQEVLRRNVRALQTISVQEPPVIIGLLTGGNETVEEGDAFAATEEGMLVPGSAPDGPRFRVQSVVNLGNSSKLHDAKVAMDAMAASFAKGTSAHAFVVSVGAPVALFGRKEDPSFLVEQVRAVFRALENAEFPMRVRAVALAEEAINEIGEVSDLLDPGQGPNHSGTPASVEIHSDASGVNVDVRLRGAVAVKFRTCDDFQRLFNVLLSQFRHRPRTHLIMMLEDEVSARKFTFVQVSGDATSVPQGMAAVLGAAGSPRARTLVFAGLDDTASEKDEGDQANDEDEDDAPNTAKLLAKFFPLMLAE</sequence>
<feature type="compositionally biased region" description="Basic and acidic residues" evidence="7">
    <location>
        <begin position="608"/>
        <end position="619"/>
    </location>
</feature>
<evidence type="ECO:0000313" key="10">
    <source>
        <dbReference type="Proteomes" id="UP000241890"/>
    </source>
</evidence>
<dbReference type="InterPro" id="IPR000535">
    <property type="entry name" value="MSP_dom"/>
</dbReference>
<comment type="caution">
    <text evidence="9">The sequence shown here is derived from an EMBL/GenBank/DDBJ whole genome shotgun (WGS) entry which is preliminary data.</text>
</comment>
<evidence type="ECO:0000256" key="1">
    <source>
        <dbReference type="ARBA" id="ARBA00004211"/>
    </source>
</evidence>
<dbReference type="GO" id="GO:0090158">
    <property type="term" value="P:endoplasmic reticulum membrane organization"/>
    <property type="evidence" value="ECO:0007669"/>
    <property type="project" value="TreeGrafter"/>
</dbReference>
<feature type="compositionally biased region" description="Basic and acidic residues" evidence="7">
    <location>
        <begin position="897"/>
        <end position="906"/>
    </location>
</feature>
<feature type="compositionally biased region" description="Polar residues" evidence="7">
    <location>
        <begin position="526"/>
        <end position="536"/>
    </location>
</feature>
<dbReference type="Gene3D" id="2.60.40.10">
    <property type="entry name" value="Immunoglobulins"/>
    <property type="match status" value="1"/>
</dbReference>
<feature type="region of interest" description="Disordered" evidence="7">
    <location>
        <begin position="824"/>
        <end position="955"/>
    </location>
</feature>
<keyword evidence="3" id="KW-0812">Transmembrane</keyword>
<keyword evidence="6" id="KW-0175">Coiled coil</keyword>
<feature type="region of interest" description="Disordered" evidence="7">
    <location>
        <begin position="1418"/>
        <end position="1437"/>
    </location>
</feature>
<organism evidence="9 10">
    <name type="scientific">Hondaea fermentalgiana</name>
    <dbReference type="NCBI Taxonomy" id="2315210"/>
    <lineage>
        <taxon>Eukaryota</taxon>
        <taxon>Sar</taxon>
        <taxon>Stramenopiles</taxon>
        <taxon>Bigyra</taxon>
        <taxon>Labyrinthulomycetes</taxon>
        <taxon>Thraustochytrida</taxon>
        <taxon>Thraustochytriidae</taxon>
        <taxon>Hondaea</taxon>
    </lineage>
</organism>
<feature type="region of interest" description="Disordered" evidence="7">
    <location>
        <begin position="547"/>
        <end position="637"/>
    </location>
</feature>
<evidence type="ECO:0000256" key="4">
    <source>
        <dbReference type="ARBA" id="ARBA00022989"/>
    </source>
</evidence>
<feature type="compositionally biased region" description="Polar residues" evidence="7">
    <location>
        <begin position="591"/>
        <end position="602"/>
    </location>
</feature>
<feature type="compositionally biased region" description="Polar residues" evidence="7">
    <location>
        <begin position="185"/>
        <end position="195"/>
    </location>
</feature>
<keyword evidence="10" id="KW-1185">Reference proteome</keyword>
<evidence type="ECO:0000259" key="8">
    <source>
        <dbReference type="PROSITE" id="PS50202"/>
    </source>
</evidence>
<comment type="subcellular location">
    <subcellularLocation>
        <location evidence="1">Membrane</location>
        <topology evidence="1">Single-pass type IV membrane protein</topology>
    </subcellularLocation>
</comment>
<evidence type="ECO:0000256" key="3">
    <source>
        <dbReference type="ARBA" id="ARBA00022692"/>
    </source>
</evidence>
<feature type="compositionally biased region" description="Pro residues" evidence="7">
    <location>
        <begin position="620"/>
        <end position="629"/>
    </location>
</feature>
<evidence type="ECO:0000256" key="5">
    <source>
        <dbReference type="ARBA" id="ARBA00023136"/>
    </source>
</evidence>
<accession>A0A2R5GCG0</accession>
<feature type="coiled-coil region" evidence="6">
    <location>
        <begin position="1070"/>
        <end position="1139"/>
    </location>
</feature>
<dbReference type="InterPro" id="IPR008962">
    <property type="entry name" value="PapD-like_sf"/>
</dbReference>
<feature type="domain" description="MSP" evidence="8">
    <location>
        <begin position="6"/>
        <end position="151"/>
    </location>
</feature>
<dbReference type="SUPFAM" id="SSF48452">
    <property type="entry name" value="TPR-like"/>
    <property type="match status" value="1"/>
</dbReference>
<reference evidence="9 10" key="1">
    <citation type="submission" date="2017-12" db="EMBL/GenBank/DDBJ databases">
        <title>Sequencing, de novo assembly and annotation of complete genome of a new Thraustochytrid species, strain FCC1311.</title>
        <authorList>
            <person name="Sedici K."/>
            <person name="Godart F."/>
            <person name="Aiese Cigliano R."/>
            <person name="Sanseverino W."/>
            <person name="Barakat M."/>
            <person name="Ortet P."/>
            <person name="Marechal E."/>
            <person name="Cagnac O."/>
            <person name="Amato A."/>
        </authorList>
    </citation>
    <scope>NUCLEOTIDE SEQUENCE [LARGE SCALE GENOMIC DNA]</scope>
</reference>